<sequence length="208" mass="22850">MPRDESGSGVVLGVLVLGDQLGTNKGKGEERRCLRGAGLLTRDTRSSSSLDRNPARHYCVQFKECSTCQRSQCALVVEMGWTPEPWEFPLRSASVSKAEELGVSKRGEELGPVGRSCLCCRTEDSGFLLAVNWRSPSAPGAPCHMSFPNLATDFIKPARRVPEVSLSARWNLTHRGDHIGVTSKRHILLVRKQVTGFANTQGRGLYRV</sequence>
<reference evidence="1" key="1">
    <citation type="submission" date="2020-12" db="EMBL/GenBank/DDBJ databases">
        <authorList>
            <consortium name="Molecular Ecology Group"/>
        </authorList>
    </citation>
    <scope>NUCLEOTIDE SEQUENCE</scope>
    <source>
        <strain evidence="1">TBG_1078</strain>
    </source>
</reference>
<comment type="caution">
    <text evidence="1">The sequence shown here is derived from an EMBL/GenBank/DDBJ whole genome shotgun (WGS) entry which is preliminary data.</text>
</comment>
<evidence type="ECO:0000313" key="2">
    <source>
        <dbReference type="Proteomes" id="UP000645828"/>
    </source>
</evidence>
<dbReference type="Proteomes" id="UP000645828">
    <property type="component" value="Unassembled WGS sequence"/>
</dbReference>
<protein>
    <submittedName>
        <fullName evidence="1">(raccoon dog) hypothetical protein</fullName>
    </submittedName>
</protein>
<organism evidence="1 2">
    <name type="scientific">Nyctereutes procyonoides</name>
    <name type="common">Raccoon dog</name>
    <name type="synonym">Canis procyonoides</name>
    <dbReference type="NCBI Taxonomy" id="34880"/>
    <lineage>
        <taxon>Eukaryota</taxon>
        <taxon>Metazoa</taxon>
        <taxon>Chordata</taxon>
        <taxon>Craniata</taxon>
        <taxon>Vertebrata</taxon>
        <taxon>Euteleostomi</taxon>
        <taxon>Mammalia</taxon>
        <taxon>Eutheria</taxon>
        <taxon>Laurasiatheria</taxon>
        <taxon>Carnivora</taxon>
        <taxon>Caniformia</taxon>
        <taxon>Canidae</taxon>
        <taxon>Nyctereutes</taxon>
    </lineage>
</organism>
<proteinExistence type="predicted"/>
<dbReference type="EMBL" id="CAJHUB010000775">
    <property type="protein sequence ID" value="CAD7691569.1"/>
    <property type="molecule type" value="Genomic_DNA"/>
</dbReference>
<name>A0A811ZRW1_NYCPR</name>
<evidence type="ECO:0000313" key="1">
    <source>
        <dbReference type="EMBL" id="CAD7691569.1"/>
    </source>
</evidence>
<keyword evidence="2" id="KW-1185">Reference proteome</keyword>
<gene>
    <name evidence="1" type="ORF">NYPRO_LOCUS24363</name>
</gene>
<accession>A0A811ZRW1</accession>
<dbReference type="AlphaFoldDB" id="A0A811ZRW1"/>